<dbReference type="InParanoid" id="A0C685"/>
<gene>
    <name evidence="10" type="ORF">GSPATT00035431001</name>
</gene>
<keyword evidence="5 7" id="KW-0408">Iron</keyword>
<feature type="coiled-coil region" evidence="9">
    <location>
        <begin position="248"/>
        <end position="275"/>
    </location>
</feature>
<dbReference type="AlphaFoldDB" id="A0C685"/>
<dbReference type="GO" id="GO:0020037">
    <property type="term" value="F:heme binding"/>
    <property type="evidence" value="ECO:0007669"/>
    <property type="project" value="InterPro"/>
</dbReference>
<evidence type="ECO:0000256" key="4">
    <source>
        <dbReference type="ARBA" id="ARBA00023002"/>
    </source>
</evidence>
<evidence type="ECO:0000256" key="3">
    <source>
        <dbReference type="ARBA" id="ARBA00022723"/>
    </source>
</evidence>
<dbReference type="InterPro" id="IPR017972">
    <property type="entry name" value="Cyt_P450_CS"/>
</dbReference>
<dbReference type="Gene3D" id="1.10.630.10">
    <property type="entry name" value="Cytochrome P450"/>
    <property type="match status" value="1"/>
</dbReference>
<evidence type="ECO:0008006" key="12">
    <source>
        <dbReference type="Google" id="ProtNLM"/>
    </source>
</evidence>
<feature type="binding site" description="axial binding residue" evidence="7">
    <location>
        <position position="445"/>
    </location>
    <ligand>
        <name>heme</name>
        <dbReference type="ChEBI" id="CHEBI:30413"/>
    </ligand>
    <ligandPart>
        <name>Fe</name>
        <dbReference type="ChEBI" id="CHEBI:18248"/>
    </ligandPart>
</feature>
<keyword evidence="2 7" id="KW-0349">Heme</keyword>
<keyword evidence="3 7" id="KW-0479">Metal-binding</keyword>
<dbReference type="PRINTS" id="PR00463">
    <property type="entry name" value="EP450I"/>
</dbReference>
<keyword evidence="9" id="KW-0175">Coiled coil</keyword>
<evidence type="ECO:0000256" key="9">
    <source>
        <dbReference type="SAM" id="Coils"/>
    </source>
</evidence>
<dbReference type="HOGENOM" id="CLU_001570_5_1_1"/>
<evidence type="ECO:0000256" key="2">
    <source>
        <dbReference type="ARBA" id="ARBA00022617"/>
    </source>
</evidence>
<dbReference type="InterPro" id="IPR036396">
    <property type="entry name" value="Cyt_P450_sf"/>
</dbReference>
<dbReference type="Proteomes" id="UP000000600">
    <property type="component" value="Unassembled WGS sequence"/>
</dbReference>
<name>A0C685_PARTE</name>
<dbReference type="GO" id="GO:0004497">
    <property type="term" value="F:monooxygenase activity"/>
    <property type="evidence" value="ECO:0007669"/>
    <property type="project" value="UniProtKB-KW"/>
</dbReference>
<evidence type="ECO:0000256" key="5">
    <source>
        <dbReference type="ARBA" id="ARBA00023004"/>
    </source>
</evidence>
<dbReference type="PROSITE" id="PS00086">
    <property type="entry name" value="CYTOCHROME_P450"/>
    <property type="match status" value="1"/>
</dbReference>
<evidence type="ECO:0000256" key="1">
    <source>
        <dbReference type="ARBA" id="ARBA00010617"/>
    </source>
</evidence>
<dbReference type="eggNOG" id="KOG0157">
    <property type="taxonomic scope" value="Eukaryota"/>
</dbReference>
<dbReference type="KEGG" id="ptm:GSPATT00035431001"/>
<evidence type="ECO:0000256" key="7">
    <source>
        <dbReference type="PIRSR" id="PIRSR602401-1"/>
    </source>
</evidence>
<dbReference type="Pfam" id="PF00067">
    <property type="entry name" value="p450"/>
    <property type="match status" value="1"/>
</dbReference>
<sequence>MLFQILLILLGLLISWFVIKPLVIMMKLKLQFGSTCKIQFGIFGILGLSSQSIIEKMKRKSIPKTVKFIVHNYASAVYILIIDPDYYQFMLNNHENYSQINDLNTSQLLDEGIMFQQGERWKQQRELLIQYFDIDKLKRNLPKLNEIIKQNFKQYDYQNDQIQTTLLIIISDILIQSFFGQDANKLLINNKCIGLETTDLFEALSKLSRKPYSICKNILFGVQALKMFPSSEEQIIQTKINNIKFTIEKIIQKRIVQHELKLDEDENEISQMSEDILNIYIQAYLQTKKGNNRMSFEEIKQQYFTIFKIGSQTTNQIIQASLHYLAEQPQIQNELRQEILSICKTDIISYQELKSLVKLSAFLNEVLRFVNPIPIVRKVQTTHFIKDLKLKRNWVVMVDNSVTNSSEKYYDNPKEFNYQRWLQSESIKENNNYVFIPFSNGPRNCVGQSLATMIYQIILINILRNFEVNVNEKSKNNKSITFVLQNSSFKLSPISQK</sequence>
<dbReference type="OrthoDB" id="414857at2759"/>
<dbReference type="SUPFAM" id="SSF48264">
    <property type="entry name" value="Cytochrome P450"/>
    <property type="match status" value="1"/>
</dbReference>
<dbReference type="RefSeq" id="XP_001433699.1">
    <property type="nucleotide sequence ID" value="XM_001433662.1"/>
</dbReference>
<dbReference type="CDD" id="cd20621">
    <property type="entry name" value="CYP5011A1-like"/>
    <property type="match status" value="1"/>
</dbReference>
<evidence type="ECO:0000313" key="10">
    <source>
        <dbReference type="EMBL" id="CAK66302.1"/>
    </source>
</evidence>
<dbReference type="PANTHER" id="PTHR24291:SF50">
    <property type="entry name" value="BIFUNCTIONAL ALBAFLAVENONE MONOOXYGENASE_TERPENE SYNTHASE"/>
    <property type="match status" value="1"/>
</dbReference>
<keyword evidence="4 8" id="KW-0560">Oxidoreductase</keyword>
<dbReference type="EMBL" id="CT868043">
    <property type="protein sequence ID" value="CAK66302.1"/>
    <property type="molecule type" value="Genomic_DNA"/>
</dbReference>
<keyword evidence="11" id="KW-1185">Reference proteome</keyword>
<protein>
    <recommendedName>
        <fullName evidence="12">Cytochrome P450</fullName>
    </recommendedName>
</protein>
<evidence type="ECO:0000256" key="8">
    <source>
        <dbReference type="RuleBase" id="RU000461"/>
    </source>
</evidence>
<dbReference type="GeneID" id="5019484"/>
<comment type="cofactor">
    <cofactor evidence="7">
        <name>heme</name>
        <dbReference type="ChEBI" id="CHEBI:30413"/>
    </cofactor>
</comment>
<dbReference type="GO" id="GO:0005506">
    <property type="term" value="F:iron ion binding"/>
    <property type="evidence" value="ECO:0007669"/>
    <property type="project" value="InterPro"/>
</dbReference>
<dbReference type="PRINTS" id="PR00385">
    <property type="entry name" value="P450"/>
</dbReference>
<evidence type="ECO:0000256" key="6">
    <source>
        <dbReference type="ARBA" id="ARBA00023033"/>
    </source>
</evidence>
<dbReference type="STRING" id="5888.A0C685"/>
<evidence type="ECO:0000313" key="11">
    <source>
        <dbReference type="Proteomes" id="UP000000600"/>
    </source>
</evidence>
<accession>A0C685</accession>
<organism evidence="10 11">
    <name type="scientific">Paramecium tetraurelia</name>
    <dbReference type="NCBI Taxonomy" id="5888"/>
    <lineage>
        <taxon>Eukaryota</taxon>
        <taxon>Sar</taxon>
        <taxon>Alveolata</taxon>
        <taxon>Ciliophora</taxon>
        <taxon>Intramacronucleata</taxon>
        <taxon>Oligohymenophorea</taxon>
        <taxon>Peniculida</taxon>
        <taxon>Parameciidae</taxon>
        <taxon>Paramecium</taxon>
    </lineage>
</organism>
<comment type="similarity">
    <text evidence="1 8">Belongs to the cytochrome P450 family.</text>
</comment>
<dbReference type="GO" id="GO:0016705">
    <property type="term" value="F:oxidoreductase activity, acting on paired donors, with incorporation or reduction of molecular oxygen"/>
    <property type="evidence" value="ECO:0007669"/>
    <property type="project" value="InterPro"/>
</dbReference>
<dbReference type="PANTHER" id="PTHR24291">
    <property type="entry name" value="CYTOCHROME P450 FAMILY 4"/>
    <property type="match status" value="1"/>
</dbReference>
<dbReference type="InterPro" id="IPR001128">
    <property type="entry name" value="Cyt_P450"/>
</dbReference>
<dbReference type="InterPro" id="IPR002401">
    <property type="entry name" value="Cyt_P450_E_grp-I"/>
</dbReference>
<dbReference type="OMA" id="WAINRAH"/>
<dbReference type="InterPro" id="IPR050196">
    <property type="entry name" value="Cytochrome_P450_Monoox"/>
</dbReference>
<proteinExistence type="inferred from homology"/>
<keyword evidence="6 8" id="KW-0503">Monooxygenase</keyword>
<reference evidence="10 11" key="1">
    <citation type="journal article" date="2006" name="Nature">
        <title>Global trends of whole-genome duplications revealed by the ciliate Paramecium tetraurelia.</title>
        <authorList>
            <consortium name="Genoscope"/>
            <person name="Aury J.-M."/>
            <person name="Jaillon O."/>
            <person name="Duret L."/>
            <person name="Noel B."/>
            <person name="Jubin C."/>
            <person name="Porcel B.M."/>
            <person name="Segurens B."/>
            <person name="Daubin V."/>
            <person name="Anthouard V."/>
            <person name="Aiach N."/>
            <person name="Arnaiz O."/>
            <person name="Billaut A."/>
            <person name="Beisson J."/>
            <person name="Blanc I."/>
            <person name="Bouhouche K."/>
            <person name="Camara F."/>
            <person name="Duharcourt S."/>
            <person name="Guigo R."/>
            <person name="Gogendeau D."/>
            <person name="Katinka M."/>
            <person name="Keller A.-M."/>
            <person name="Kissmehl R."/>
            <person name="Klotz C."/>
            <person name="Koll F."/>
            <person name="Le Moue A."/>
            <person name="Lepere C."/>
            <person name="Malinsky S."/>
            <person name="Nowacki M."/>
            <person name="Nowak J.K."/>
            <person name="Plattner H."/>
            <person name="Poulain J."/>
            <person name="Ruiz F."/>
            <person name="Serrano V."/>
            <person name="Zagulski M."/>
            <person name="Dessen P."/>
            <person name="Betermier M."/>
            <person name="Weissenbach J."/>
            <person name="Scarpelli C."/>
            <person name="Schachter V."/>
            <person name="Sperling L."/>
            <person name="Meyer E."/>
            <person name="Cohen J."/>
            <person name="Wincker P."/>
        </authorList>
    </citation>
    <scope>NUCLEOTIDE SEQUENCE [LARGE SCALE GENOMIC DNA]</scope>
    <source>
        <strain evidence="10 11">Stock d4-2</strain>
    </source>
</reference>